<evidence type="ECO:0000313" key="5">
    <source>
        <dbReference type="Proteomes" id="UP001251528"/>
    </source>
</evidence>
<keyword evidence="5" id="KW-1185">Reference proteome</keyword>
<dbReference type="SUPFAM" id="SSF57701">
    <property type="entry name" value="Zn2/Cys6 DNA-binding domain"/>
    <property type="match status" value="1"/>
</dbReference>
<dbReference type="SMART" id="SM00066">
    <property type="entry name" value="GAL4"/>
    <property type="match status" value="1"/>
</dbReference>
<evidence type="ECO:0000313" key="4">
    <source>
        <dbReference type="EMBL" id="KAK2589949.1"/>
    </source>
</evidence>
<protein>
    <recommendedName>
        <fullName evidence="3">Zn(2)-C6 fungal-type domain-containing protein</fullName>
    </recommendedName>
</protein>
<feature type="compositionally biased region" description="Low complexity" evidence="2">
    <location>
        <begin position="7"/>
        <end position="26"/>
    </location>
</feature>
<dbReference type="AlphaFoldDB" id="A0AAJ0FSI1"/>
<feature type="region of interest" description="Disordered" evidence="2">
    <location>
        <begin position="1"/>
        <end position="42"/>
    </location>
</feature>
<evidence type="ECO:0000259" key="3">
    <source>
        <dbReference type="PROSITE" id="PS50048"/>
    </source>
</evidence>
<dbReference type="PANTHER" id="PTHR47784:SF5">
    <property type="entry name" value="STEROL UPTAKE CONTROL PROTEIN 2"/>
    <property type="match status" value="1"/>
</dbReference>
<sequence>MLPGIITEPGSSSSGDSPSPSLTPSDPEQPPEQPADQSKRALTRRGHFKSRLGCFNCKRRRIKCSEIRPECSQCRRLALECVYPAVTSSVTTSTAPRASLSVINIEDLRLYHRFITSGLPTLPLKGDELWLQAAAMSHTNECLAHAILGLGASHISQTEEKYAVQALRHRTITIRLFNEQLSRVPETPAAADALFATIGCLLTQAALLPNNMLEYVTLTRIADFVVSTVTPRFPTATFHSFTPWRHIEHLVSMVSEQDKDPDLVDGFKKSVTSLDEICSRPTENKFRNRLLHCIDALSISAAKGM</sequence>
<dbReference type="EMBL" id="JASWJB010000518">
    <property type="protein sequence ID" value="KAK2589949.1"/>
    <property type="molecule type" value="Genomic_DNA"/>
</dbReference>
<dbReference type="InterPro" id="IPR053157">
    <property type="entry name" value="Sterol_Uptake_Regulator"/>
</dbReference>
<dbReference type="PANTHER" id="PTHR47784">
    <property type="entry name" value="STEROL UPTAKE CONTROL PROTEIN 2"/>
    <property type="match status" value="1"/>
</dbReference>
<dbReference type="GO" id="GO:0001228">
    <property type="term" value="F:DNA-binding transcription activator activity, RNA polymerase II-specific"/>
    <property type="evidence" value="ECO:0007669"/>
    <property type="project" value="TreeGrafter"/>
</dbReference>
<evidence type="ECO:0000256" key="1">
    <source>
        <dbReference type="ARBA" id="ARBA00023242"/>
    </source>
</evidence>
<dbReference type="Proteomes" id="UP001251528">
    <property type="component" value="Unassembled WGS sequence"/>
</dbReference>
<keyword evidence="1" id="KW-0539">Nucleus</keyword>
<dbReference type="CDD" id="cd00067">
    <property type="entry name" value="GAL4"/>
    <property type="match status" value="1"/>
</dbReference>
<dbReference type="Pfam" id="PF11951">
    <property type="entry name" value="Fungal_trans_2"/>
    <property type="match status" value="1"/>
</dbReference>
<name>A0AAJ0FSI1_9HYPO</name>
<evidence type="ECO:0000256" key="2">
    <source>
        <dbReference type="SAM" id="MobiDB-lite"/>
    </source>
</evidence>
<dbReference type="Gene3D" id="4.10.240.10">
    <property type="entry name" value="Zn(2)-C6 fungal-type DNA-binding domain"/>
    <property type="match status" value="1"/>
</dbReference>
<dbReference type="PROSITE" id="PS00463">
    <property type="entry name" value="ZN2_CY6_FUNGAL_1"/>
    <property type="match status" value="1"/>
</dbReference>
<dbReference type="GO" id="GO:0008270">
    <property type="term" value="F:zinc ion binding"/>
    <property type="evidence" value="ECO:0007669"/>
    <property type="project" value="InterPro"/>
</dbReference>
<accession>A0AAJ0FSI1</accession>
<feature type="domain" description="Zn(2)-C6 fungal-type" evidence="3">
    <location>
        <begin position="53"/>
        <end position="83"/>
    </location>
</feature>
<dbReference type="InterPro" id="IPR021858">
    <property type="entry name" value="Fun_TF"/>
</dbReference>
<gene>
    <name evidence="4" type="ORF">QQS21_012371</name>
</gene>
<dbReference type="InterPro" id="IPR001138">
    <property type="entry name" value="Zn2Cys6_DnaBD"/>
</dbReference>
<dbReference type="InterPro" id="IPR036864">
    <property type="entry name" value="Zn2-C6_fun-type_DNA-bd_sf"/>
</dbReference>
<organism evidence="4 5">
    <name type="scientific">Conoideocrella luteorostrata</name>
    <dbReference type="NCBI Taxonomy" id="1105319"/>
    <lineage>
        <taxon>Eukaryota</taxon>
        <taxon>Fungi</taxon>
        <taxon>Dikarya</taxon>
        <taxon>Ascomycota</taxon>
        <taxon>Pezizomycotina</taxon>
        <taxon>Sordariomycetes</taxon>
        <taxon>Hypocreomycetidae</taxon>
        <taxon>Hypocreales</taxon>
        <taxon>Clavicipitaceae</taxon>
        <taxon>Conoideocrella</taxon>
    </lineage>
</organism>
<reference evidence="4" key="1">
    <citation type="submission" date="2023-06" db="EMBL/GenBank/DDBJ databases">
        <title>Conoideocrella luteorostrata (Hypocreales: Clavicipitaceae), a potential biocontrol fungus for elongate hemlock scale in United States Christmas tree production areas.</title>
        <authorList>
            <person name="Barrett H."/>
            <person name="Lovett B."/>
            <person name="Macias A.M."/>
            <person name="Stajich J.E."/>
            <person name="Kasson M.T."/>
        </authorList>
    </citation>
    <scope>NUCLEOTIDE SEQUENCE</scope>
    <source>
        <strain evidence="4">ARSEF 14590</strain>
    </source>
</reference>
<comment type="caution">
    <text evidence="4">The sequence shown here is derived from an EMBL/GenBank/DDBJ whole genome shotgun (WGS) entry which is preliminary data.</text>
</comment>
<dbReference type="PROSITE" id="PS50048">
    <property type="entry name" value="ZN2_CY6_FUNGAL_2"/>
    <property type="match status" value="1"/>
</dbReference>
<dbReference type="Pfam" id="PF00172">
    <property type="entry name" value="Zn_clus"/>
    <property type="match status" value="1"/>
</dbReference>
<proteinExistence type="predicted"/>